<dbReference type="Proteomes" id="UP000004995">
    <property type="component" value="Unassembled WGS sequence"/>
</dbReference>
<evidence type="ECO:0000313" key="3">
    <source>
        <dbReference type="Proteomes" id="UP000004995"/>
    </source>
</evidence>
<dbReference type="HOGENOM" id="CLU_2227872_0_0_1"/>
<sequence length="106" mass="10849">MFQTLTVLASSCAISQGEDEEDSSSGLGSAGVSSGSRSVRPLLPLVLASSSSSQSSCRRNLLMVSESSVALACRAEAQPTSPSRSSNHSAILSIRANSSRASPESM</sequence>
<evidence type="ECO:0000256" key="1">
    <source>
        <dbReference type="SAM" id="MobiDB-lite"/>
    </source>
</evidence>
<dbReference type="AlphaFoldDB" id="K3Y080"/>
<feature type="region of interest" description="Disordered" evidence="1">
    <location>
        <begin position="14"/>
        <end position="37"/>
    </location>
</feature>
<reference evidence="2" key="2">
    <citation type="submission" date="2018-08" db="UniProtKB">
        <authorList>
            <consortium name="EnsemblPlants"/>
        </authorList>
    </citation>
    <scope>IDENTIFICATION</scope>
    <source>
        <strain evidence="2">Yugu1</strain>
    </source>
</reference>
<dbReference type="EnsemblPlants" id="KQL11722">
    <property type="protein sequence ID" value="KQL11722"/>
    <property type="gene ID" value="SETIT_007591mg"/>
</dbReference>
<name>K3Y080_SETIT</name>
<accession>K3Y080</accession>
<reference evidence="3" key="1">
    <citation type="journal article" date="2012" name="Nat. Biotechnol.">
        <title>Reference genome sequence of the model plant Setaria.</title>
        <authorList>
            <person name="Bennetzen J.L."/>
            <person name="Schmutz J."/>
            <person name="Wang H."/>
            <person name="Percifield R."/>
            <person name="Hawkins J."/>
            <person name="Pontaroli A.C."/>
            <person name="Estep M."/>
            <person name="Feng L."/>
            <person name="Vaughn J.N."/>
            <person name="Grimwood J."/>
            <person name="Jenkins J."/>
            <person name="Barry K."/>
            <person name="Lindquist E."/>
            <person name="Hellsten U."/>
            <person name="Deshpande S."/>
            <person name="Wang X."/>
            <person name="Wu X."/>
            <person name="Mitros T."/>
            <person name="Triplett J."/>
            <person name="Yang X."/>
            <person name="Ye C.Y."/>
            <person name="Mauro-Herrera M."/>
            <person name="Wang L."/>
            <person name="Li P."/>
            <person name="Sharma M."/>
            <person name="Sharma R."/>
            <person name="Ronald P.C."/>
            <person name="Panaud O."/>
            <person name="Kellogg E.A."/>
            <person name="Brutnell T.P."/>
            <person name="Doust A.N."/>
            <person name="Tuskan G.A."/>
            <person name="Rokhsar D."/>
            <person name="Devos K.M."/>
        </authorList>
    </citation>
    <scope>NUCLEOTIDE SEQUENCE [LARGE SCALE GENOMIC DNA]</scope>
    <source>
        <strain evidence="3">cv. Yugu1</strain>
    </source>
</reference>
<dbReference type="EMBL" id="AGNK02002647">
    <property type="status" value="NOT_ANNOTATED_CDS"/>
    <property type="molecule type" value="Genomic_DNA"/>
</dbReference>
<keyword evidence="3" id="KW-1185">Reference proteome</keyword>
<organism evidence="2 3">
    <name type="scientific">Setaria italica</name>
    <name type="common">Foxtail millet</name>
    <name type="synonym">Panicum italicum</name>
    <dbReference type="NCBI Taxonomy" id="4555"/>
    <lineage>
        <taxon>Eukaryota</taxon>
        <taxon>Viridiplantae</taxon>
        <taxon>Streptophyta</taxon>
        <taxon>Embryophyta</taxon>
        <taxon>Tracheophyta</taxon>
        <taxon>Spermatophyta</taxon>
        <taxon>Magnoliopsida</taxon>
        <taxon>Liliopsida</taxon>
        <taxon>Poales</taxon>
        <taxon>Poaceae</taxon>
        <taxon>PACMAD clade</taxon>
        <taxon>Panicoideae</taxon>
        <taxon>Panicodae</taxon>
        <taxon>Paniceae</taxon>
        <taxon>Cenchrinae</taxon>
        <taxon>Setaria</taxon>
    </lineage>
</organism>
<dbReference type="Gramene" id="KQL11722">
    <property type="protein sequence ID" value="KQL11722"/>
    <property type="gene ID" value="SETIT_007591mg"/>
</dbReference>
<feature type="compositionally biased region" description="Low complexity" evidence="1">
    <location>
        <begin position="24"/>
        <end position="37"/>
    </location>
</feature>
<feature type="compositionally biased region" description="Polar residues" evidence="1">
    <location>
        <begin position="78"/>
        <end position="106"/>
    </location>
</feature>
<evidence type="ECO:0000313" key="2">
    <source>
        <dbReference type="EnsemblPlants" id="KQL11722"/>
    </source>
</evidence>
<proteinExistence type="predicted"/>
<dbReference type="InParanoid" id="K3Y080"/>
<protein>
    <submittedName>
        <fullName evidence="2">Uncharacterized protein</fullName>
    </submittedName>
</protein>
<feature type="region of interest" description="Disordered" evidence="1">
    <location>
        <begin position="75"/>
        <end position="106"/>
    </location>
</feature>